<comment type="caution">
    <text evidence="2">The sequence shown here is derived from an EMBL/GenBank/DDBJ whole genome shotgun (WGS) entry which is preliminary data.</text>
</comment>
<protein>
    <submittedName>
        <fullName evidence="2">Uncharacterized protein</fullName>
    </submittedName>
</protein>
<dbReference type="Proteomes" id="UP000186817">
    <property type="component" value="Unassembled WGS sequence"/>
</dbReference>
<reference evidence="2 3" key="1">
    <citation type="submission" date="2016-02" db="EMBL/GenBank/DDBJ databases">
        <title>Genome analysis of coral dinoflagellate symbionts highlights evolutionary adaptations to a symbiotic lifestyle.</title>
        <authorList>
            <person name="Aranda M."/>
            <person name="Li Y."/>
            <person name="Liew Y.J."/>
            <person name="Baumgarten S."/>
            <person name="Simakov O."/>
            <person name="Wilson M."/>
            <person name="Piel J."/>
            <person name="Ashoor H."/>
            <person name="Bougouffa S."/>
            <person name="Bajic V.B."/>
            <person name="Ryu T."/>
            <person name="Ravasi T."/>
            <person name="Bayer T."/>
            <person name="Micklem G."/>
            <person name="Kim H."/>
            <person name="Bhak J."/>
            <person name="Lajeunesse T.C."/>
            <person name="Voolstra C.R."/>
        </authorList>
    </citation>
    <scope>NUCLEOTIDE SEQUENCE [LARGE SCALE GENOMIC DNA]</scope>
    <source>
        <strain evidence="2 3">CCMP2467</strain>
    </source>
</reference>
<feature type="region of interest" description="Disordered" evidence="1">
    <location>
        <begin position="252"/>
        <end position="277"/>
    </location>
</feature>
<feature type="compositionally biased region" description="Acidic residues" evidence="1">
    <location>
        <begin position="268"/>
        <end position="277"/>
    </location>
</feature>
<sequence length="277" mass="30123">MSPLPSAAVQDSYSADAETTRQSLINLYVTAEKDALEAAEGCRSTIVRKLMEDVDCAKLIERNYYDIFMFDLDGNLIYSVFKETDYGTNFRQLSAMKYPYKGPSQQAKHPSSTVFAVAKWRANGNGTWKDSALGQDNGDGDGGAGGDVVMMQLFRDDGGGDAYNCDGNNDEADFDEVAASADAKDNITYIDFTPYGPSNGAQAAFLATGVFNEVCGLGFKVWLFGTSEFRSIEAVEPQCSFEAIESAFMGSMNLRDNAGDGDDNHGNDDDDENEERP</sequence>
<evidence type="ECO:0000313" key="2">
    <source>
        <dbReference type="EMBL" id="OLQ09751.1"/>
    </source>
</evidence>
<dbReference type="OrthoDB" id="448410at2759"/>
<organism evidence="2 3">
    <name type="scientific">Symbiodinium microadriaticum</name>
    <name type="common">Dinoflagellate</name>
    <name type="synonym">Zooxanthella microadriatica</name>
    <dbReference type="NCBI Taxonomy" id="2951"/>
    <lineage>
        <taxon>Eukaryota</taxon>
        <taxon>Sar</taxon>
        <taxon>Alveolata</taxon>
        <taxon>Dinophyceae</taxon>
        <taxon>Suessiales</taxon>
        <taxon>Symbiodiniaceae</taxon>
        <taxon>Symbiodinium</taxon>
    </lineage>
</organism>
<accession>A0A1Q9EQT0</accession>
<name>A0A1Q9EQT0_SYMMI</name>
<gene>
    <name evidence="2" type="ORF">AK812_SmicGene6607</name>
</gene>
<evidence type="ECO:0000256" key="1">
    <source>
        <dbReference type="SAM" id="MobiDB-lite"/>
    </source>
</evidence>
<proteinExistence type="predicted"/>
<evidence type="ECO:0000313" key="3">
    <source>
        <dbReference type="Proteomes" id="UP000186817"/>
    </source>
</evidence>
<dbReference type="EMBL" id="LSRX01000091">
    <property type="protein sequence ID" value="OLQ09751.1"/>
    <property type="molecule type" value="Genomic_DNA"/>
</dbReference>
<keyword evidence="3" id="KW-1185">Reference proteome</keyword>
<dbReference type="AlphaFoldDB" id="A0A1Q9EQT0"/>